<feature type="compositionally biased region" description="Basic and acidic residues" evidence="11">
    <location>
        <begin position="86"/>
        <end position="95"/>
    </location>
</feature>
<dbReference type="Pfam" id="PF01544">
    <property type="entry name" value="CorA"/>
    <property type="match status" value="1"/>
</dbReference>
<comment type="function">
    <text evidence="10">Component of the sequence-specific heterotrimeric transcription factor (NF-Y) which specifically recognizes a 5'-CCAAT-3' box motif found in the promoters of its target genes.</text>
</comment>
<evidence type="ECO:0000256" key="5">
    <source>
        <dbReference type="ARBA" id="ARBA00023015"/>
    </source>
</evidence>
<accession>A0A0D2ANG1</accession>
<evidence type="ECO:0000256" key="12">
    <source>
        <dbReference type="SAM" id="Phobius"/>
    </source>
</evidence>
<feature type="compositionally biased region" description="Polar residues" evidence="11">
    <location>
        <begin position="72"/>
        <end position="81"/>
    </location>
</feature>
<evidence type="ECO:0000256" key="4">
    <source>
        <dbReference type="ARBA" id="ARBA00022989"/>
    </source>
</evidence>
<dbReference type="Gene3D" id="6.10.250.2430">
    <property type="match status" value="1"/>
</dbReference>
<feature type="transmembrane region" description="Helical" evidence="12">
    <location>
        <begin position="509"/>
        <end position="532"/>
    </location>
</feature>
<keyword evidence="8 10" id="KW-0804">Transcription</keyword>
<evidence type="ECO:0000256" key="1">
    <source>
        <dbReference type="ARBA" id="ARBA00004123"/>
    </source>
</evidence>
<feature type="region of interest" description="Disordered" evidence="11">
    <location>
        <begin position="582"/>
        <end position="605"/>
    </location>
</feature>
<dbReference type="HOGENOM" id="CLU_533161_0_0_1"/>
<dbReference type="RefSeq" id="XP_016246858.1">
    <property type="nucleotide sequence ID" value="XM_016393439.1"/>
</dbReference>
<keyword evidence="14" id="KW-1185">Reference proteome</keyword>
<evidence type="ECO:0000256" key="10">
    <source>
        <dbReference type="RuleBase" id="RU367155"/>
    </source>
</evidence>
<keyword evidence="9 10" id="KW-0539">Nucleus</keyword>
<dbReference type="AlphaFoldDB" id="A0A0D2ANG1"/>
<evidence type="ECO:0000256" key="9">
    <source>
        <dbReference type="ARBA" id="ARBA00023242"/>
    </source>
</evidence>
<feature type="transmembrane region" description="Helical" evidence="12">
    <location>
        <begin position="544"/>
        <end position="562"/>
    </location>
</feature>
<evidence type="ECO:0000256" key="2">
    <source>
        <dbReference type="ARBA" id="ARBA00004141"/>
    </source>
</evidence>
<dbReference type="Proteomes" id="UP000054466">
    <property type="component" value="Unassembled WGS sequence"/>
</dbReference>
<evidence type="ECO:0000256" key="11">
    <source>
        <dbReference type="SAM" id="MobiDB-lite"/>
    </source>
</evidence>
<evidence type="ECO:0000256" key="8">
    <source>
        <dbReference type="ARBA" id="ARBA00023163"/>
    </source>
</evidence>
<dbReference type="Gene3D" id="1.20.58.340">
    <property type="entry name" value="Magnesium transport protein CorA, transmembrane region"/>
    <property type="match status" value="1"/>
</dbReference>
<feature type="compositionally biased region" description="Basic and acidic residues" evidence="11">
    <location>
        <begin position="586"/>
        <end position="599"/>
    </location>
</feature>
<reference evidence="13 14" key="1">
    <citation type="submission" date="2015-01" db="EMBL/GenBank/DDBJ databases">
        <title>The Genome Sequence of Cladophialophora immunda CBS83496.</title>
        <authorList>
            <consortium name="The Broad Institute Genomics Platform"/>
            <person name="Cuomo C."/>
            <person name="de Hoog S."/>
            <person name="Gorbushina A."/>
            <person name="Stielow B."/>
            <person name="Teixiera M."/>
            <person name="Abouelleil A."/>
            <person name="Chapman S.B."/>
            <person name="Priest M."/>
            <person name="Young S.K."/>
            <person name="Wortman J."/>
            <person name="Nusbaum C."/>
            <person name="Birren B."/>
        </authorList>
    </citation>
    <scope>NUCLEOTIDE SEQUENCE [LARGE SCALE GENOMIC DNA]</scope>
    <source>
        <strain evidence="13 14">CBS 83496</strain>
    </source>
</reference>
<keyword evidence="5 10" id="KW-0805">Transcription regulation</keyword>
<evidence type="ECO:0000313" key="13">
    <source>
        <dbReference type="EMBL" id="KIW26642.1"/>
    </source>
</evidence>
<dbReference type="GO" id="GO:0003700">
    <property type="term" value="F:DNA-binding transcription factor activity"/>
    <property type="evidence" value="ECO:0007669"/>
    <property type="project" value="UniProtKB-UniRule"/>
</dbReference>
<keyword evidence="4 12" id="KW-1133">Transmembrane helix</keyword>
<dbReference type="InterPro" id="IPR002523">
    <property type="entry name" value="MgTranspt_CorA/ZnTranspt_ZntB"/>
</dbReference>
<dbReference type="OrthoDB" id="5207033at2759"/>
<comment type="subcellular location">
    <subcellularLocation>
        <location evidence="2">Membrane</location>
        <topology evidence="2">Multi-pass membrane protein</topology>
    </subcellularLocation>
    <subcellularLocation>
        <location evidence="1 10">Nucleus</location>
    </subcellularLocation>
</comment>
<dbReference type="Pfam" id="PF02045">
    <property type="entry name" value="CBFB_NFYA"/>
    <property type="match status" value="1"/>
</dbReference>
<evidence type="ECO:0000256" key="7">
    <source>
        <dbReference type="ARBA" id="ARBA00023136"/>
    </source>
</evidence>
<dbReference type="GO" id="GO:0046873">
    <property type="term" value="F:metal ion transmembrane transporter activity"/>
    <property type="evidence" value="ECO:0007669"/>
    <property type="project" value="InterPro"/>
</dbReference>
<dbReference type="GeneID" id="27345655"/>
<dbReference type="EMBL" id="KN847043">
    <property type="protein sequence ID" value="KIW26642.1"/>
    <property type="molecule type" value="Genomic_DNA"/>
</dbReference>
<comment type="subunit">
    <text evidence="10">Heterotrimer.</text>
</comment>
<dbReference type="SUPFAM" id="SSF144083">
    <property type="entry name" value="Magnesium transport protein CorA, transmembrane region"/>
    <property type="match status" value="1"/>
</dbReference>
<keyword evidence="3 12" id="KW-0812">Transmembrane</keyword>
<dbReference type="GO" id="GO:0005634">
    <property type="term" value="C:nucleus"/>
    <property type="evidence" value="ECO:0007669"/>
    <property type="project" value="UniProtKB-SubCell"/>
</dbReference>
<keyword evidence="6 10" id="KW-0238">DNA-binding</keyword>
<evidence type="ECO:0000256" key="3">
    <source>
        <dbReference type="ARBA" id="ARBA00022692"/>
    </source>
</evidence>
<feature type="region of interest" description="Disordered" evidence="11">
    <location>
        <begin position="39"/>
        <end position="95"/>
    </location>
</feature>
<dbReference type="PROSITE" id="PS51152">
    <property type="entry name" value="NFYA_HAP2_2"/>
    <property type="match status" value="1"/>
</dbReference>
<evidence type="ECO:0000256" key="6">
    <source>
        <dbReference type="ARBA" id="ARBA00023125"/>
    </source>
</evidence>
<comment type="similarity">
    <text evidence="10">Belongs to the NFYA/HAP2 subunit family.</text>
</comment>
<keyword evidence="7 12" id="KW-0472">Membrane</keyword>
<evidence type="ECO:0000313" key="14">
    <source>
        <dbReference type="Proteomes" id="UP000054466"/>
    </source>
</evidence>
<name>A0A0D2ANG1_9EURO</name>
<dbReference type="GO" id="GO:0003677">
    <property type="term" value="F:DNA binding"/>
    <property type="evidence" value="ECO:0007669"/>
    <property type="project" value="UniProtKB-KW"/>
</dbReference>
<proteinExistence type="inferred from homology"/>
<dbReference type="GO" id="GO:0016020">
    <property type="term" value="C:membrane"/>
    <property type="evidence" value="ECO:0007669"/>
    <property type="project" value="UniProtKB-SubCell"/>
</dbReference>
<gene>
    <name evidence="13" type="ORF">PV07_06461</name>
</gene>
<organism evidence="13 14">
    <name type="scientific">Cladophialophora immunda</name>
    <dbReference type="NCBI Taxonomy" id="569365"/>
    <lineage>
        <taxon>Eukaryota</taxon>
        <taxon>Fungi</taxon>
        <taxon>Dikarya</taxon>
        <taxon>Ascomycota</taxon>
        <taxon>Pezizomycotina</taxon>
        <taxon>Eurotiomycetes</taxon>
        <taxon>Chaetothyriomycetidae</taxon>
        <taxon>Chaetothyriales</taxon>
        <taxon>Herpotrichiellaceae</taxon>
        <taxon>Cladophialophora</taxon>
    </lineage>
</organism>
<dbReference type="InterPro" id="IPR045863">
    <property type="entry name" value="CorA_TM1_TM2"/>
</dbReference>
<protein>
    <recommendedName>
        <fullName evidence="10">Transcriptional activator HAP2</fullName>
    </recommendedName>
</protein>
<sequence length="605" mass="68808">MERPDTDVDQLDNSLLYVNPKQFHRILKRRVTRQRAREATVHAAYTRDAQDNRTQGASSCASSEEGSKHISGPSNVETQFSRRLPFSKDRNGVGKGDDVTLSIQSYSIETSKPSIDVKDHGQLGINTDDGHFSDWPYNCSYFVSELMNADDPISQLRSDAEFYPADSNTPECFAAVDLTESGSHSFVLSPSDSQFDERLRMSDLAYGDTRILFVSQKRLCLKNYTTSRYGLKSSTWIRILSLCDIPPDAVQLIHENNGCRGAHTSFCCDVRGKSCRLKIPDDSLGETLCAYHIWVKPRPWWNEEHFVYARHDFHSRRKLVLVVGTALEAQRQRLLSQFRSATQPHLFSVLLALAKTWTKDLEEFVWEQDFNTQRLESDTGWSTVGHTQLKPLPREKLALRKDIIFTKDALSHVVRASESFDELFSFFSKEVRAIPSDGHNVNIRPDQLKDAFLQQGSKQWHQKSQAQGLVDRLDAQWNIVSALIAQHNNSLNYQIATDSRDDTIVMRRISFVTIAFLPATFLATFFSMSFFHVTSDDIAASPTIWIYVVCVVPLTLAIAWQSSTRGISAVKWVASKLRRKSPKKSVFFEDQGREDRATREAQQMA</sequence>
<dbReference type="InterPro" id="IPR001289">
    <property type="entry name" value="NFYA"/>
</dbReference>
<dbReference type="VEuPathDB" id="FungiDB:PV07_06461"/>